<reference evidence="1" key="1">
    <citation type="journal article" date="2014" name="Front. Microbiol.">
        <title>High frequency of phylogenetically diverse reductive dehalogenase-homologous genes in deep subseafloor sedimentary metagenomes.</title>
        <authorList>
            <person name="Kawai M."/>
            <person name="Futagami T."/>
            <person name="Toyoda A."/>
            <person name="Takaki Y."/>
            <person name="Nishi S."/>
            <person name="Hori S."/>
            <person name="Arai W."/>
            <person name="Tsubouchi T."/>
            <person name="Morono Y."/>
            <person name="Uchiyama I."/>
            <person name="Ito T."/>
            <person name="Fujiyama A."/>
            <person name="Inagaki F."/>
            <person name="Takami H."/>
        </authorList>
    </citation>
    <scope>NUCLEOTIDE SEQUENCE</scope>
    <source>
        <strain evidence="1">Expedition CK06-06</strain>
    </source>
</reference>
<dbReference type="EMBL" id="BARU01007848">
    <property type="protein sequence ID" value="GAH33390.1"/>
    <property type="molecule type" value="Genomic_DNA"/>
</dbReference>
<accession>X1FLI9</accession>
<comment type="caution">
    <text evidence="1">The sequence shown here is derived from an EMBL/GenBank/DDBJ whole genome shotgun (WGS) entry which is preliminary data.</text>
</comment>
<name>X1FLI9_9ZZZZ</name>
<gene>
    <name evidence="1" type="ORF">S03H2_15435</name>
</gene>
<dbReference type="AlphaFoldDB" id="X1FLI9"/>
<evidence type="ECO:0000313" key="1">
    <source>
        <dbReference type="EMBL" id="GAH33390.1"/>
    </source>
</evidence>
<organism evidence="1">
    <name type="scientific">marine sediment metagenome</name>
    <dbReference type="NCBI Taxonomy" id="412755"/>
    <lineage>
        <taxon>unclassified sequences</taxon>
        <taxon>metagenomes</taxon>
        <taxon>ecological metagenomes</taxon>
    </lineage>
</organism>
<protein>
    <submittedName>
        <fullName evidence="1">Uncharacterized protein</fullName>
    </submittedName>
</protein>
<feature type="non-terminal residue" evidence="1">
    <location>
        <position position="1"/>
    </location>
</feature>
<sequence length="70" mass="8320">RSKLFWFLGVENLKAFNDDRFARALDKLYLADRASLMTGIVVKMIEEVDLELSRILRRFNDGKGLWENKW</sequence>
<proteinExistence type="predicted"/>